<reference evidence="1 2" key="1">
    <citation type="journal article" date="2023" name="G3 (Bethesda)">
        <title>A chromosome-length genome assembly and annotation of blackberry (Rubus argutus, cv. 'Hillquist').</title>
        <authorList>
            <person name="Bruna T."/>
            <person name="Aryal R."/>
            <person name="Dudchenko O."/>
            <person name="Sargent D.J."/>
            <person name="Mead D."/>
            <person name="Buti M."/>
            <person name="Cavallini A."/>
            <person name="Hytonen T."/>
            <person name="Andres J."/>
            <person name="Pham M."/>
            <person name="Weisz D."/>
            <person name="Mascagni F."/>
            <person name="Usai G."/>
            <person name="Natali L."/>
            <person name="Bassil N."/>
            <person name="Fernandez G.E."/>
            <person name="Lomsadze A."/>
            <person name="Armour M."/>
            <person name="Olukolu B."/>
            <person name="Poorten T."/>
            <person name="Britton C."/>
            <person name="Davik J."/>
            <person name="Ashrafi H."/>
            <person name="Aiden E.L."/>
            <person name="Borodovsky M."/>
            <person name="Worthington M."/>
        </authorList>
    </citation>
    <scope>NUCLEOTIDE SEQUENCE [LARGE SCALE GENOMIC DNA]</scope>
    <source>
        <strain evidence="1">PI 553951</strain>
    </source>
</reference>
<gene>
    <name evidence="1" type="ORF">M0R45_009452</name>
</gene>
<dbReference type="Proteomes" id="UP001457282">
    <property type="component" value="Unassembled WGS sequence"/>
</dbReference>
<sequence>MIGGSFGFAQEMVRSSLYRQREEKKISFLASINGGEEFEGDKGSDLITCSLSDKHWNGFWIAPEAAGIW</sequence>
<proteinExistence type="predicted"/>
<name>A0AAW1Y6K9_RUBAR</name>
<organism evidence="1 2">
    <name type="scientific">Rubus argutus</name>
    <name type="common">Southern blackberry</name>
    <dbReference type="NCBI Taxonomy" id="59490"/>
    <lineage>
        <taxon>Eukaryota</taxon>
        <taxon>Viridiplantae</taxon>
        <taxon>Streptophyta</taxon>
        <taxon>Embryophyta</taxon>
        <taxon>Tracheophyta</taxon>
        <taxon>Spermatophyta</taxon>
        <taxon>Magnoliopsida</taxon>
        <taxon>eudicotyledons</taxon>
        <taxon>Gunneridae</taxon>
        <taxon>Pentapetalae</taxon>
        <taxon>rosids</taxon>
        <taxon>fabids</taxon>
        <taxon>Rosales</taxon>
        <taxon>Rosaceae</taxon>
        <taxon>Rosoideae</taxon>
        <taxon>Rosoideae incertae sedis</taxon>
        <taxon>Rubus</taxon>
    </lineage>
</organism>
<protein>
    <submittedName>
        <fullName evidence="1">Uncharacterized protein</fullName>
    </submittedName>
</protein>
<dbReference type="EMBL" id="JBEDUW010000002">
    <property type="protein sequence ID" value="KAK9943859.1"/>
    <property type="molecule type" value="Genomic_DNA"/>
</dbReference>
<evidence type="ECO:0000313" key="1">
    <source>
        <dbReference type="EMBL" id="KAK9943859.1"/>
    </source>
</evidence>
<dbReference type="AlphaFoldDB" id="A0AAW1Y6K9"/>
<accession>A0AAW1Y6K9</accession>
<evidence type="ECO:0000313" key="2">
    <source>
        <dbReference type="Proteomes" id="UP001457282"/>
    </source>
</evidence>
<comment type="caution">
    <text evidence="1">The sequence shown here is derived from an EMBL/GenBank/DDBJ whole genome shotgun (WGS) entry which is preliminary data.</text>
</comment>
<keyword evidence="2" id="KW-1185">Reference proteome</keyword>